<dbReference type="AlphaFoldDB" id="A0A8F9TZF4"/>
<dbReference type="Pfam" id="PF00561">
    <property type="entry name" value="Abhydrolase_1"/>
    <property type="match status" value="1"/>
</dbReference>
<dbReference type="PRINTS" id="PR00111">
    <property type="entry name" value="ABHYDROLASE"/>
</dbReference>
<reference evidence="3" key="1">
    <citation type="submission" date="2021-08" db="EMBL/GenBank/DDBJ databases">
        <title>Genome of a novel bacterium of the phylum Verrucomicrobia, Oleiharenicola sp. KSB-15.</title>
        <authorList>
            <person name="Chung J.-H."/>
            <person name="Ahn J.-H."/>
            <person name="Yoon Y."/>
            <person name="Kim D.-Y."/>
            <person name="An S.-H."/>
            <person name="Park I."/>
            <person name="Yeon J."/>
        </authorList>
    </citation>
    <scope>NUCLEOTIDE SEQUENCE</scope>
    <source>
        <strain evidence="3">KSB-15</strain>
    </source>
</reference>
<evidence type="ECO:0000313" key="3">
    <source>
        <dbReference type="EMBL" id="QYM80811.1"/>
    </source>
</evidence>
<evidence type="ECO:0000256" key="1">
    <source>
        <dbReference type="ARBA" id="ARBA00022801"/>
    </source>
</evidence>
<dbReference type="PANTHER" id="PTHR46118">
    <property type="entry name" value="PROTEIN ABHD11"/>
    <property type="match status" value="1"/>
</dbReference>
<sequence>MVNLFHRDLGGAGRPRLVILHGLLGSSRNWQTVGRELAGSFHVQALDLRNHGGSAHAEPMEYEAMVEDVVGWLDAQAEGARVTLLGHSMGGKVAMLLACRHPERLRQLIVVDIAPRDYHSEAHRGEFEAMNELRLEELHSRAEAELRFEARVPDWAMRKFLTTNLERTEDGRWRWLINLPVLTETLPVLERDALRETDRFGGPTLFVAGGKSRYVTAADHAAVRRHFPAAEIVTMPEAGHNPHMETREAFVALIKAHTAQ</sequence>
<evidence type="ECO:0000313" key="4">
    <source>
        <dbReference type="Proteomes" id="UP000825051"/>
    </source>
</evidence>
<evidence type="ECO:0000259" key="2">
    <source>
        <dbReference type="Pfam" id="PF00561"/>
    </source>
</evidence>
<dbReference type="EMBL" id="CP080507">
    <property type="protein sequence ID" value="QYM80811.1"/>
    <property type="molecule type" value="Genomic_DNA"/>
</dbReference>
<dbReference type="KEGG" id="ole:K0B96_10530"/>
<dbReference type="Proteomes" id="UP000825051">
    <property type="component" value="Chromosome"/>
</dbReference>
<dbReference type="PANTHER" id="PTHR46118:SF4">
    <property type="entry name" value="PROTEIN ABHD11"/>
    <property type="match status" value="1"/>
</dbReference>
<gene>
    <name evidence="3" type="ORF">K0B96_10530</name>
</gene>
<dbReference type="Gene3D" id="3.40.50.1820">
    <property type="entry name" value="alpha/beta hydrolase"/>
    <property type="match status" value="1"/>
</dbReference>
<dbReference type="SUPFAM" id="SSF53474">
    <property type="entry name" value="alpha/beta-Hydrolases"/>
    <property type="match status" value="1"/>
</dbReference>
<dbReference type="InterPro" id="IPR029058">
    <property type="entry name" value="AB_hydrolase_fold"/>
</dbReference>
<keyword evidence="1 3" id="KW-0378">Hydrolase</keyword>
<feature type="domain" description="AB hydrolase-1" evidence="2">
    <location>
        <begin position="15"/>
        <end position="245"/>
    </location>
</feature>
<accession>A0A8F9TZF4</accession>
<name>A0A8F9TZF4_9BACT</name>
<organism evidence="3 4">
    <name type="scientific">Horticoccus luteus</name>
    <dbReference type="NCBI Taxonomy" id="2862869"/>
    <lineage>
        <taxon>Bacteria</taxon>
        <taxon>Pseudomonadati</taxon>
        <taxon>Verrucomicrobiota</taxon>
        <taxon>Opitutia</taxon>
        <taxon>Opitutales</taxon>
        <taxon>Opitutaceae</taxon>
        <taxon>Horticoccus</taxon>
    </lineage>
</organism>
<dbReference type="GO" id="GO:0016787">
    <property type="term" value="F:hydrolase activity"/>
    <property type="evidence" value="ECO:0007669"/>
    <property type="project" value="UniProtKB-KW"/>
</dbReference>
<keyword evidence="4" id="KW-1185">Reference proteome</keyword>
<proteinExistence type="predicted"/>
<protein>
    <submittedName>
        <fullName evidence="3">Alpha/beta fold hydrolase</fullName>
    </submittedName>
</protein>
<dbReference type="InterPro" id="IPR000073">
    <property type="entry name" value="AB_hydrolase_1"/>
</dbReference>